<evidence type="ECO:0000313" key="5">
    <source>
        <dbReference type="Proteomes" id="UP000059188"/>
    </source>
</evidence>
<organism evidence="4 5">
    <name type="scientific">Thanatephorus cucumeris (strain AG1-IB / isolate 7/3/14)</name>
    <name type="common">Lettuce bottom rot fungus</name>
    <name type="synonym">Rhizoctonia solani</name>
    <dbReference type="NCBI Taxonomy" id="1108050"/>
    <lineage>
        <taxon>Eukaryota</taxon>
        <taxon>Fungi</taxon>
        <taxon>Dikarya</taxon>
        <taxon>Basidiomycota</taxon>
        <taxon>Agaricomycotina</taxon>
        <taxon>Agaricomycetes</taxon>
        <taxon>Cantharellales</taxon>
        <taxon>Ceratobasidiaceae</taxon>
        <taxon>Rhizoctonia</taxon>
        <taxon>Rhizoctonia solani AG-1</taxon>
    </lineage>
</organism>
<feature type="domain" description="UFSP1/2/DUB catalytic" evidence="3">
    <location>
        <begin position="132"/>
        <end position="326"/>
    </location>
</feature>
<dbReference type="STRING" id="1108050.A0A0B7FEF4"/>
<keyword evidence="1" id="KW-0378">Hydrolase</keyword>
<evidence type="ECO:0000313" key="4">
    <source>
        <dbReference type="EMBL" id="CEL55314.1"/>
    </source>
</evidence>
<dbReference type="GO" id="GO:0019783">
    <property type="term" value="F:ubiquitin-like protein peptidase activity"/>
    <property type="evidence" value="ECO:0007669"/>
    <property type="project" value="UniProtKB-ARBA"/>
</dbReference>
<proteinExistence type="predicted"/>
<name>A0A0B7FEF4_THACB</name>
<dbReference type="AlphaFoldDB" id="A0A0B7FEF4"/>
<dbReference type="PANTHER" id="PTHR48153:SF4">
    <property type="entry name" value="UBIQUITIN CARBOXYL-TERMINAL HYDROLASE MUG105"/>
    <property type="match status" value="1"/>
</dbReference>
<dbReference type="Gene3D" id="3.90.70.130">
    <property type="match status" value="1"/>
</dbReference>
<sequence>MSESPVPTTDDDDKDYIACELCREALQELSPEDRQAHYEAHFNNGDGLEINGLDAQLAASVAMYSSSPSRGALAPTTYSSHQRVMPPPQKPRENVFWHPACGSSVPSRVITPGIIPILGWALERPGSKGGALCSPFATHYGTEYWDLGWGCGYRNFLMACSALAAQDTRPEYRSILMNDSCGPPGVRNLQLWIEDAWRRGYDPHGAAQLRHHLLGTRKWIGTAELYVAFTSRGIPARLVDFPNNGHAHLALIQWLAAHFMEQSHDLSSGPDGGRVTPHAFMSTRMPVVLQHKGHSRTVVGIEFAKSGETNLLIYDPARRSDAAIRKAGLKVHASGISFVGSNLFPHAQKDHQRHSPIKAKDFFKKVIKRRPRNQMGEQASKRVRGGTAESDERSPERADEHRLGGSVFNNRDHNGSGPPEDLDTNFRTNGEMGSPEGNIDLLTTLQGLDIRRVLSTHRVTPSQLSKKDQYQILWFPMTAPLTGPERDACKIVRSQRVTVSVAPAHE</sequence>
<evidence type="ECO:0000259" key="3">
    <source>
        <dbReference type="Pfam" id="PF07910"/>
    </source>
</evidence>
<dbReference type="Proteomes" id="UP000059188">
    <property type="component" value="Unassembled WGS sequence"/>
</dbReference>
<dbReference type="Pfam" id="PF07910">
    <property type="entry name" value="Peptidase_C78"/>
    <property type="match status" value="1"/>
</dbReference>
<evidence type="ECO:0000256" key="2">
    <source>
        <dbReference type="SAM" id="MobiDB-lite"/>
    </source>
</evidence>
<feature type="compositionally biased region" description="Basic and acidic residues" evidence="2">
    <location>
        <begin position="390"/>
        <end position="403"/>
    </location>
</feature>
<dbReference type="EMBL" id="LN679101">
    <property type="protein sequence ID" value="CEL55314.1"/>
    <property type="molecule type" value="Genomic_DNA"/>
</dbReference>
<protein>
    <submittedName>
        <fullName evidence="4">Zinc finger with UFM1-specific peptidase domain protein</fullName>
    </submittedName>
</protein>
<keyword evidence="5" id="KW-1185">Reference proteome</keyword>
<gene>
    <name evidence="4" type="ORF">RSOLAG1IB_01324</name>
</gene>
<dbReference type="OrthoDB" id="288987at2759"/>
<evidence type="ECO:0000256" key="1">
    <source>
        <dbReference type="ARBA" id="ARBA00022801"/>
    </source>
</evidence>
<dbReference type="InterPro" id="IPR012462">
    <property type="entry name" value="UFSP1/2_DUB_cat"/>
</dbReference>
<reference evidence="4 5" key="1">
    <citation type="submission" date="2014-11" db="EMBL/GenBank/DDBJ databases">
        <authorList>
            <person name="Wibberg Daniel"/>
        </authorList>
    </citation>
    <scope>NUCLEOTIDE SEQUENCE [LARGE SCALE GENOMIC DNA]</scope>
    <source>
        <strain evidence="4">Rhizoctonia solani AG1-IB 7/3/14</strain>
    </source>
</reference>
<feature type="region of interest" description="Disordered" evidence="2">
    <location>
        <begin position="369"/>
        <end position="421"/>
    </location>
</feature>
<accession>A0A0B7FEF4</accession>
<dbReference type="PANTHER" id="PTHR48153">
    <property type="entry name" value="UFM1-SPECIFIC PROTEASE 2"/>
    <property type="match status" value="1"/>
</dbReference>